<organism evidence="2 3">
    <name type="scientific">Fusobacterium mortiferum</name>
    <dbReference type="NCBI Taxonomy" id="850"/>
    <lineage>
        <taxon>Bacteria</taxon>
        <taxon>Fusobacteriati</taxon>
        <taxon>Fusobacteriota</taxon>
        <taxon>Fusobacteriia</taxon>
        <taxon>Fusobacteriales</taxon>
        <taxon>Fusobacteriaceae</taxon>
        <taxon>Fusobacterium</taxon>
    </lineage>
</organism>
<evidence type="ECO:0000313" key="2">
    <source>
        <dbReference type="EMBL" id="MBM6875914.1"/>
    </source>
</evidence>
<evidence type="ECO:0000259" key="1">
    <source>
        <dbReference type="Pfam" id="PF07693"/>
    </source>
</evidence>
<dbReference type="Proteomes" id="UP000728968">
    <property type="component" value="Unassembled WGS sequence"/>
</dbReference>
<dbReference type="InterPro" id="IPR027417">
    <property type="entry name" value="P-loop_NTPase"/>
</dbReference>
<dbReference type="EMBL" id="JACJLT010000127">
    <property type="protein sequence ID" value="MBM6875914.1"/>
    <property type="molecule type" value="Genomic_DNA"/>
</dbReference>
<proteinExistence type="predicted"/>
<dbReference type="RefSeq" id="WP_204716584.1">
    <property type="nucleotide sequence ID" value="NZ_JACJLT010000127.1"/>
</dbReference>
<dbReference type="SUPFAM" id="SSF52540">
    <property type="entry name" value="P-loop containing nucleoside triphosphate hydrolases"/>
    <property type="match status" value="1"/>
</dbReference>
<sequence length="541" mass="65075">MKHYEKLTKKRKAFIEQLYNLINTQFEEQKKLIELESLKKVKKQKEKIKLIIEELENNSDYIQRIFIDAPWGMGKTYFAKSLEELISYRNLERRNSNVREIKFITINAWETDYFSDPMKSIIGEIVENISLSDNIIEKVDELIDTKSKKIMQFFANFGLDKIGVNEERKDELKDIFFNSTSVDISNIKEYIQYKKTVKSFKEALSRSTSLKVILIDELDRCKPNYAIELLETVKHFFGVKNLIFIFLVNKKQLKESIGKTDDNCTEYFEKFFDIQFKLPELEYEDFIEIEYNKYNNIRIDYVADDVNSFYEFLFLEAFKSNCDSSVVSPRNLIKSFKKFRLLLSSLSLKEKGCYPLMIVLVLYFIREEFLIKNNTKNNFKILDLFSKTFFNQNILKKDNNSNDIEDNFYEYFSVKKLFYNFQDFYKTLYFILYYPSGKESVDRKYSNIVEYRIYFSTLEKTPSRQVILSLNDINISNKNIFYYLFYNQYNKMYFYLDDNILEDIYIQKSTIKNKYISSNIMEIWAKDKYEFILLQQSKENN</sequence>
<protein>
    <recommendedName>
        <fullName evidence="1">KAP NTPase domain-containing protein</fullName>
    </recommendedName>
</protein>
<gene>
    <name evidence="2" type="ORF">H6A04_09680</name>
</gene>
<reference evidence="2 3" key="1">
    <citation type="journal article" date="2021" name="Sci. Rep.">
        <title>The distribution of antibiotic resistance genes in chicken gut microbiota commensals.</title>
        <authorList>
            <person name="Juricova H."/>
            <person name="Matiasovicova J."/>
            <person name="Kubasova T."/>
            <person name="Cejkova D."/>
            <person name="Rychlik I."/>
        </authorList>
    </citation>
    <scope>NUCLEOTIDE SEQUENCE [LARGE SCALE GENOMIC DNA]</scope>
    <source>
        <strain evidence="2 3">An425</strain>
    </source>
</reference>
<comment type="caution">
    <text evidence="2">The sequence shown here is derived from an EMBL/GenBank/DDBJ whole genome shotgun (WGS) entry which is preliminary data.</text>
</comment>
<keyword evidence="3" id="KW-1185">Reference proteome</keyword>
<evidence type="ECO:0000313" key="3">
    <source>
        <dbReference type="Proteomes" id="UP000728968"/>
    </source>
</evidence>
<accession>A0ABS2G5C9</accession>
<name>A0ABS2G5C9_FUSMR</name>
<dbReference type="Pfam" id="PF07693">
    <property type="entry name" value="KAP_NTPase"/>
    <property type="match status" value="1"/>
</dbReference>
<dbReference type="InterPro" id="IPR011646">
    <property type="entry name" value="KAP_P-loop"/>
</dbReference>
<dbReference type="Gene3D" id="3.40.50.300">
    <property type="entry name" value="P-loop containing nucleotide triphosphate hydrolases"/>
    <property type="match status" value="1"/>
</dbReference>
<feature type="domain" description="KAP NTPase" evidence="1">
    <location>
        <begin position="64"/>
        <end position="288"/>
    </location>
</feature>